<keyword evidence="5 9" id="KW-1133">Transmembrane helix</keyword>
<keyword evidence="12" id="KW-1185">Reference proteome</keyword>
<dbReference type="Pfam" id="PF00028">
    <property type="entry name" value="Cadherin"/>
    <property type="match status" value="5"/>
</dbReference>
<evidence type="ECO:0000256" key="3">
    <source>
        <dbReference type="ARBA" id="ARBA00022737"/>
    </source>
</evidence>
<dbReference type="GO" id="GO:0005886">
    <property type="term" value="C:plasma membrane"/>
    <property type="evidence" value="ECO:0007669"/>
    <property type="project" value="InterPro"/>
</dbReference>
<evidence type="ECO:0000256" key="4">
    <source>
        <dbReference type="ARBA" id="ARBA00022837"/>
    </source>
</evidence>
<evidence type="ECO:0000256" key="7">
    <source>
        <dbReference type="ARBA" id="ARBA00023180"/>
    </source>
</evidence>
<keyword evidence="6 9" id="KW-0472">Membrane</keyword>
<proteinExistence type="predicted"/>
<dbReference type="InterPro" id="IPR002126">
    <property type="entry name" value="Cadherin-like_dom"/>
</dbReference>
<organism evidence="11 12">
    <name type="scientific">Echinococcus multilocularis</name>
    <name type="common">Fox tapeworm</name>
    <dbReference type="NCBI Taxonomy" id="6211"/>
    <lineage>
        <taxon>Eukaryota</taxon>
        <taxon>Metazoa</taxon>
        <taxon>Spiralia</taxon>
        <taxon>Lophotrochozoa</taxon>
        <taxon>Platyhelminthes</taxon>
        <taxon>Cestoda</taxon>
        <taxon>Eucestoda</taxon>
        <taxon>Cyclophyllidea</taxon>
        <taxon>Taeniidae</taxon>
        <taxon>Echinococcus</taxon>
    </lineage>
</organism>
<protein>
    <submittedName>
        <fullName evidence="11">Protocadherin 1</fullName>
    </submittedName>
</protein>
<dbReference type="STRING" id="6211.A0A068Y0X9"/>
<keyword evidence="2 9" id="KW-0812">Transmembrane</keyword>
<name>A0A068Y0X9_ECHMU</name>
<keyword evidence="3" id="KW-0677">Repeat</keyword>
<dbReference type="PANTHER" id="PTHR24028">
    <property type="entry name" value="CADHERIN-87A"/>
    <property type="match status" value="1"/>
</dbReference>
<dbReference type="InterPro" id="IPR015919">
    <property type="entry name" value="Cadherin-like_sf"/>
</dbReference>
<evidence type="ECO:0000313" key="12">
    <source>
        <dbReference type="Proteomes" id="UP000017246"/>
    </source>
</evidence>
<reference evidence="11" key="1">
    <citation type="journal article" date="2013" name="Nature">
        <title>The genomes of four tapeworm species reveal adaptations to parasitism.</title>
        <authorList>
            <person name="Tsai I.J."/>
            <person name="Zarowiecki M."/>
            <person name="Holroyd N."/>
            <person name="Garciarrubio A."/>
            <person name="Sanchez-Flores A."/>
            <person name="Brooks K.L."/>
            <person name="Tracey A."/>
            <person name="Bobes R.J."/>
            <person name="Fragoso G."/>
            <person name="Sciutto E."/>
            <person name="Aslett M."/>
            <person name="Beasley H."/>
            <person name="Bennett H.M."/>
            <person name="Cai J."/>
            <person name="Camicia F."/>
            <person name="Clark R."/>
            <person name="Cucher M."/>
            <person name="De Silva N."/>
            <person name="Day T.A."/>
            <person name="Deplazes P."/>
            <person name="Estrada K."/>
            <person name="Fernandez C."/>
            <person name="Holland P.W."/>
            <person name="Hou J."/>
            <person name="Hu S."/>
            <person name="Huckvale T."/>
            <person name="Hung S.S."/>
            <person name="Kamenetzky L."/>
            <person name="Keane J.A."/>
            <person name="Kiss F."/>
            <person name="Koziol U."/>
            <person name="Lambert O."/>
            <person name="Liu K."/>
            <person name="Luo X."/>
            <person name="Luo Y."/>
            <person name="Macchiaroli N."/>
            <person name="Nichol S."/>
            <person name="Paps J."/>
            <person name="Parkinson J."/>
            <person name="Pouchkina-Stantcheva N."/>
            <person name="Riddiford N."/>
            <person name="Rosenzvit M."/>
            <person name="Salinas G."/>
            <person name="Wasmuth J.D."/>
            <person name="Zamanian M."/>
            <person name="Zheng Y."/>
            <person name="Cai X."/>
            <person name="Soberon X."/>
            <person name="Olson P.D."/>
            <person name="Laclette J.P."/>
            <person name="Brehm K."/>
            <person name="Berriman M."/>
            <person name="Garciarrubio A."/>
            <person name="Bobes R.J."/>
            <person name="Fragoso G."/>
            <person name="Sanchez-Flores A."/>
            <person name="Estrada K."/>
            <person name="Cevallos M.A."/>
            <person name="Morett E."/>
            <person name="Gonzalez V."/>
            <person name="Portillo T."/>
            <person name="Ochoa-Leyva A."/>
            <person name="Jose M.V."/>
            <person name="Sciutto E."/>
            <person name="Landa A."/>
            <person name="Jimenez L."/>
            <person name="Valdes V."/>
            <person name="Carrero J.C."/>
            <person name="Larralde C."/>
            <person name="Morales-Montor J."/>
            <person name="Limon-Lason J."/>
            <person name="Soberon X."/>
            <person name="Laclette J.P."/>
        </authorList>
    </citation>
    <scope>NUCLEOTIDE SEQUENCE [LARGE SCALE GENOMIC DNA]</scope>
</reference>
<keyword evidence="4 8" id="KW-0106">Calcium</keyword>
<dbReference type="PRINTS" id="PR00205">
    <property type="entry name" value="CADHERIN"/>
</dbReference>
<comment type="subcellular location">
    <subcellularLocation>
        <location evidence="1">Membrane</location>
        <topology evidence="1">Single-pass membrane protein</topology>
    </subcellularLocation>
</comment>
<dbReference type="Gene3D" id="2.60.40.60">
    <property type="entry name" value="Cadherins"/>
    <property type="match status" value="6"/>
</dbReference>
<dbReference type="CDD" id="cd11304">
    <property type="entry name" value="Cadherin_repeat"/>
    <property type="match status" value="7"/>
</dbReference>
<dbReference type="OMA" id="NDNIPRW"/>
<evidence type="ECO:0000256" key="1">
    <source>
        <dbReference type="ARBA" id="ARBA00004167"/>
    </source>
</evidence>
<feature type="domain" description="Cadherin" evidence="10">
    <location>
        <begin position="671"/>
        <end position="781"/>
    </location>
</feature>
<sequence>MVVLLHWSTSAYPISCLLYDSDCSSSCVPVGSLHCCSPRSPTSCPQSNMLCFDIGMGLSILYILLTLFDSSLASSKFNAGIINFVISESAAVGDVVGTLNSFNGSDYSKKQDDRPLFMLQDTTYFALKGPGQKTVVVNRLLDRDNDRKLCREPSWPETCAWSGVLFAHDGVVFSLRITVIDVNDNIPRWPDSVLSKLRNSKEKEPSIELFIAENAPTGSMFDLPLAEDRDYGKNGIVNYELVKTDGNGRFSLLCTAGPNGVIPRLQVLEVLDREEREEYKMQMAAIDGGGQRVVVGLRVYLVDENDNPPIFVHLKNFSQEEARQARFVIEIDESLAVGTALHLHPRATDADAGDFGRVSYRFSFSTPEFVRHDFAIESETGKIIVQNILDCDSGGIPEYVFSMIAEDGAPQPLTALATVVIILHDVNDNAPIISLTPATPKVEYMYDTTFYPTFEESRDNFCLVEEMPSGQLVATVAVSDPDSDANGEFECDLDGTPDFTLHTLPWIGATKVYQLLSARRFDREVEAMTSVTLKCVDRGVPPQISSKIIPITLIDKNDNQPYFQQQLYQFSIQENRPPGTLVGRVIVLDNDAGTNGRLEFSLACKTDRYQHLFSINERGEIRANEMLDREINSQVLLFTVVAEDKGRPVYRTSAEVCIEIEDENDCIPKFGSPNYHFSIDEDVEPYRRSTREVGTVQATDCDTGSNAEVHYFLEKTDTPFKISPNGTIFAVQQLDRETKSSYLLTVVARDSPSPRSSSKALNSTTQVRITVTDINDHSPIFIFPRLNSTSNSLPEIRISALEPIGYRVAKLQAKDADTGVNANIRYTLTEESSVSGTEKLFHLSEDSGELFIAAKLSTSAKERRFRLQIQAADGGIPPRSSTFSLIVYLDPSLPPTSTLSYMGDSVLSGQMGKSREALTNIYLIIIIAFGVSIAFVVLVVAIILMSKGHRLRYCCPFPAHAKGAQMNAVEAMSFYTPRSSQLPTHSTSLGFTNGTDYMTNAGSASYALEKGSPLLQCPPSNEGFMSSPGHLQMNAFYEATMDKAFRNSNLVAPIENSLYTDQRSINDASSLTTYDRFSSLRRVAHGGYPPLSLCLVNEGCPEATYFGQANQFRGANGDSAAVYSWCKSTEQRMQTFSPVQPSCAR</sequence>
<dbReference type="InterPro" id="IPR020894">
    <property type="entry name" value="Cadherin_CS"/>
</dbReference>
<evidence type="ECO:0000256" key="6">
    <source>
        <dbReference type="ARBA" id="ARBA00023136"/>
    </source>
</evidence>
<feature type="transmembrane region" description="Helical" evidence="9">
    <location>
        <begin position="921"/>
        <end position="944"/>
    </location>
</feature>
<dbReference type="GO" id="GO:0007156">
    <property type="term" value="P:homophilic cell adhesion via plasma membrane adhesion molecules"/>
    <property type="evidence" value="ECO:0007669"/>
    <property type="project" value="InterPro"/>
</dbReference>
<feature type="domain" description="Cadherin" evidence="10">
    <location>
        <begin position="455"/>
        <end position="563"/>
    </location>
</feature>
<dbReference type="EMBL" id="LN902841">
    <property type="protein sequence ID" value="CDS38356.1"/>
    <property type="molecule type" value="Genomic_DNA"/>
</dbReference>
<gene>
    <name evidence="11" type="ORF">EmuJ_000574900</name>
</gene>
<feature type="domain" description="Cadherin" evidence="10">
    <location>
        <begin position="564"/>
        <end position="670"/>
    </location>
</feature>
<evidence type="ECO:0000259" key="10">
    <source>
        <dbReference type="PROSITE" id="PS50268"/>
    </source>
</evidence>
<dbReference type="Proteomes" id="UP000017246">
    <property type="component" value="Unassembled WGS sequence"/>
</dbReference>
<dbReference type="OrthoDB" id="6252479at2759"/>
<reference evidence="11" key="2">
    <citation type="submission" date="2015-11" db="EMBL/GenBank/DDBJ databases">
        <authorList>
            <person name="Zhang Y."/>
            <person name="Guo Z."/>
        </authorList>
    </citation>
    <scope>NUCLEOTIDE SEQUENCE</scope>
</reference>
<dbReference type="AlphaFoldDB" id="A0A068Y0X9"/>
<feature type="domain" description="Cadherin" evidence="10">
    <location>
        <begin position="203"/>
        <end position="311"/>
    </location>
</feature>
<dbReference type="FunFam" id="2.60.40.60:FF:000020">
    <property type="entry name" value="Dachsous cadherin-related 1b"/>
    <property type="match status" value="2"/>
</dbReference>
<dbReference type="eggNOG" id="ENOG502QVM0">
    <property type="taxonomic scope" value="Eukaryota"/>
</dbReference>
<evidence type="ECO:0000256" key="8">
    <source>
        <dbReference type="PROSITE-ProRule" id="PRU00043"/>
    </source>
</evidence>
<evidence type="ECO:0000256" key="9">
    <source>
        <dbReference type="SAM" id="Phobius"/>
    </source>
</evidence>
<dbReference type="SUPFAM" id="SSF49313">
    <property type="entry name" value="Cadherin-like"/>
    <property type="match status" value="6"/>
</dbReference>
<dbReference type="GO" id="GO:0005509">
    <property type="term" value="F:calcium ion binding"/>
    <property type="evidence" value="ECO:0007669"/>
    <property type="project" value="UniProtKB-UniRule"/>
</dbReference>
<dbReference type="PANTHER" id="PTHR24028:SF146">
    <property type="entry name" value="CADHERIN 96CB, ISOFORM D-RELATED"/>
    <property type="match status" value="1"/>
</dbReference>
<keyword evidence="7" id="KW-0325">Glycoprotein</keyword>
<dbReference type="SMART" id="SM00112">
    <property type="entry name" value="CA"/>
    <property type="match status" value="6"/>
</dbReference>
<dbReference type="PROSITE" id="PS00232">
    <property type="entry name" value="CADHERIN_1"/>
    <property type="match status" value="5"/>
</dbReference>
<evidence type="ECO:0000256" key="5">
    <source>
        <dbReference type="ARBA" id="ARBA00022989"/>
    </source>
</evidence>
<evidence type="ECO:0000256" key="2">
    <source>
        <dbReference type="ARBA" id="ARBA00022692"/>
    </source>
</evidence>
<dbReference type="InterPro" id="IPR050174">
    <property type="entry name" value="Protocadherin/Cadherin-CA"/>
</dbReference>
<evidence type="ECO:0000313" key="11">
    <source>
        <dbReference type="EMBL" id="CDS38356.1"/>
    </source>
</evidence>
<feature type="domain" description="Cadherin" evidence="10">
    <location>
        <begin position="790"/>
        <end position="889"/>
    </location>
</feature>
<feature type="domain" description="Cadherin" evidence="10">
    <location>
        <begin position="323"/>
        <end position="433"/>
    </location>
</feature>
<dbReference type="PROSITE" id="PS50268">
    <property type="entry name" value="CADHERIN_2"/>
    <property type="match status" value="6"/>
</dbReference>
<accession>A0A068Y0X9</accession>